<protein>
    <submittedName>
        <fullName evidence="10">Phosphate regulon transcriptional regulatory protein PhoB (SphR)</fullName>
    </submittedName>
</protein>
<keyword evidence="3" id="KW-0805">Transcription regulation</keyword>
<dbReference type="AlphaFoldDB" id="A0A6J4VUV1"/>
<evidence type="ECO:0000256" key="2">
    <source>
        <dbReference type="ARBA" id="ARBA00023012"/>
    </source>
</evidence>
<keyword evidence="4 7" id="KW-0238">DNA-binding</keyword>
<dbReference type="PANTHER" id="PTHR48111">
    <property type="entry name" value="REGULATOR OF RPOS"/>
    <property type="match status" value="1"/>
</dbReference>
<dbReference type="InterPro" id="IPR001867">
    <property type="entry name" value="OmpR/PhoB-type_DNA-bd"/>
</dbReference>
<feature type="DNA-binding region" description="OmpR/PhoB-type" evidence="7">
    <location>
        <begin position="139"/>
        <end position="236"/>
    </location>
</feature>
<dbReference type="InterPro" id="IPR036388">
    <property type="entry name" value="WH-like_DNA-bd_sf"/>
</dbReference>
<dbReference type="InterPro" id="IPR039420">
    <property type="entry name" value="WalR-like"/>
</dbReference>
<dbReference type="PROSITE" id="PS50110">
    <property type="entry name" value="RESPONSE_REGULATORY"/>
    <property type="match status" value="1"/>
</dbReference>
<reference evidence="10" key="1">
    <citation type="submission" date="2020-02" db="EMBL/GenBank/DDBJ databases">
        <authorList>
            <person name="Meier V. D."/>
        </authorList>
    </citation>
    <scope>NUCLEOTIDE SEQUENCE</scope>
    <source>
        <strain evidence="10">AVDCRST_MAG86</strain>
    </source>
</reference>
<dbReference type="GO" id="GO:0000976">
    <property type="term" value="F:transcription cis-regulatory region binding"/>
    <property type="evidence" value="ECO:0007669"/>
    <property type="project" value="TreeGrafter"/>
</dbReference>
<dbReference type="GO" id="GO:0006355">
    <property type="term" value="P:regulation of DNA-templated transcription"/>
    <property type="evidence" value="ECO:0007669"/>
    <property type="project" value="InterPro"/>
</dbReference>
<keyword evidence="5" id="KW-0804">Transcription</keyword>
<dbReference type="InterPro" id="IPR016032">
    <property type="entry name" value="Sig_transdc_resp-reg_C-effctor"/>
</dbReference>
<dbReference type="CDD" id="cd00383">
    <property type="entry name" value="trans_reg_C"/>
    <property type="match status" value="1"/>
</dbReference>
<evidence type="ECO:0000256" key="5">
    <source>
        <dbReference type="ARBA" id="ARBA00023163"/>
    </source>
</evidence>
<gene>
    <name evidence="10" type="ORF">AVDCRST_MAG86-4167</name>
</gene>
<evidence type="ECO:0000256" key="1">
    <source>
        <dbReference type="ARBA" id="ARBA00022553"/>
    </source>
</evidence>
<dbReference type="FunFam" id="3.40.50.2300:FF:000001">
    <property type="entry name" value="DNA-binding response regulator PhoB"/>
    <property type="match status" value="1"/>
</dbReference>
<dbReference type="Gene3D" id="3.40.50.2300">
    <property type="match status" value="1"/>
</dbReference>
<dbReference type="Gene3D" id="1.10.10.10">
    <property type="entry name" value="Winged helix-like DNA-binding domain superfamily/Winged helix DNA-binding domain"/>
    <property type="match status" value="1"/>
</dbReference>
<dbReference type="GO" id="GO:0000156">
    <property type="term" value="F:phosphorelay response regulator activity"/>
    <property type="evidence" value="ECO:0007669"/>
    <property type="project" value="TreeGrafter"/>
</dbReference>
<dbReference type="InterPro" id="IPR001789">
    <property type="entry name" value="Sig_transdc_resp-reg_receiver"/>
</dbReference>
<feature type="modified residue" description="4-aspartylphosphate" evidence="6">
    <location>
        <position position="66"/>
    </location>
</feature>
<evidence type="ECO:0000259" key="8">
    <source>
        <dbReference type="PROSITE" id="PS50110"/>
    </source>
</evidence>
<dbReference type="Gene3D" id="6.10.250.690">
    <property type="match status" value="1"/>
</dbReference>
<name>A0A6J4VUV1_9DEIN</name>
<dbReference type="PANTHER" id="PTHR48111:SF59">
    <property type="entry name" value="TRANSCRIPTIONAL REGULATORY PROTEIN BAER"/>
    <property type="match status" value="1"/>
</dbReference>
<dbReference type="EMBL" id="CADCWP010000364">
    <property type="protein sequence ID" value="CAA9588636.1"/>
    <property type="molecule type" value="Genomic_DNA"/>
</dbReference>
<evidence type="ECO:0000256" key="3">
    <source>
        <dbReference type="ARBA" id="ARBA00023015"/>
    </source>
</evidence>
<evidence type="ECO:0000256" key="6">
    <source>
        <dbReference type="PROSITE-ProRule" id="PRU00169"/>
    </source>
</evidence>
<sequence>MLESSPGADRIVDPMPLVLVVEDEPQIAEILEGYLRSSGYRTERAGDGEAALRLVRAAHPDLILLDVLLPKVGGLEVLKAVRAESTTPVIMLTARTEELDKLLALELGADDYVTKPFRPREVMARVKAVLRRSQPPGQGAPLRVGTLELDPLRASVQVEGQALKLTATEFRLLHHLAGSPGRIFNRAELLEAALPESEALERVIDVHLRNLRRKLEAADASDMLQTVRGMGYRLSA</sequence>
<dbReference type="PROSITE" id="PS51755">
    <property type="entry name" value="OMPR_PHOB"/>
    <property type="match status" value="1"/>
</dbReference>
<evidence type="ECO:0000256" key="4">
    <source>
        <dbReference type="ARBA" id="ARBA00023125"/>
    </source>
</evidence>
<evidence type="ECO:0000259" key="9">
    <source>
        <dbReference type="PROSITE" id="PS51755"/>
    </source>
</evidence>
<organism evidence="10">
    <name type="scientific">uncultured Truepera sp</name>
    <dbReference type="NCBI Taxonomy" id="543023"/>
    <lineage>
        <taxon>Bacteria</taxon>
        <taxon>Thermotogati</taxon>
        <taxon>Deinococcota</taxon>
        <taxon>Deinococci</taxon>
        <taxon>Trueperales</taxon>
        <taxon>Trueperaceae</taxon>
        <taxon>Truepera</taxon>
        <taxon>environmental samples</taxon>
    </lineage>
</organism>
<dbReference type="Pfam" id="PF00072">
    <property type="entry name" value="Response_reg"/>
    <property type="match status" value="1"/>
</dbReference>
<keyword evidence="1 6" id="KW-0597">Phosphoprotein</keyword>
<dbReference type="SMART" id="SM00862">
    <property type="entry name" value="Trans_reg_C"/>
    <property type="match status" value="1"/>
</dbReference>
<proteinExistence type="predicted"/>
<dbReference type="InterPro" id="IPR011006">
    <property type="entry name" value="CheY-like_superfamily"/>
</dbReference>
<evidence type="ECO:0000256" key="7">
    <source>
        <dbReference type="PROSITE-ProRule" id="PRU01091"/>
    </source>
</evidence>
<accession>A0A6J4VUV1</accession>
<feature type="domain" description="OmpR/PhoB-type" evidence="9">
    <location>
        <begin position="139"/>
        <end position="236"/>
    </location>
</feature>
<feature type="domain" description="Response regulatory" evidence="8">
    <location>
        <begin position="17"/>
        <end position="130"/>
    </location>
</feature>
<evidence type="ECO:0000313" key="10">
    <source>
        <dbReference type="EMBL" id="CAA9588636.1"/>
    </source>
</evidence>
<dbReference type="SMART" id="SM00448">
    <property type="entry name" value="REC"/>
    <property type="match status" value="1"/>
</dbReference>
<keyword evidence="2" id="KW-0902">Two-component regulatory system</keyword>
<dbReference type="GO" id="GO:0005829">
    <property type="term" value="C:cytosol"/>
    <property type="evidence" value="ECO:0007669"/>
    <property type="project" value="TreeGrafter"/>
</dbReference>
<dbReference type="SUPFAM" id="SSF52172">
    <property type="entry name" value="CheY-like"/>
    <property type="match status" value="1"/>
</dbReference>
<dbReference type="GO" id="GO:0032993">
    <property type="term" value="C:protein-DNA complex"/>
    <property type="evidence" value="ECO:0007669"/>
    <property type="project" value="TreeGrafter"/>
</dbReference>
<dbReference type="SUPFAM" id="SSF46894">
    <property type="entry name" value="C-terminal effector domain of the bipartite response regulators"/>
    <property type="match status" value="1"/>
</dbReference>
<dbReference type="Pfam" id="PF00486">
    <property type="entry name" value="Trans_reg_C"/>
    <property type="match status" value="1"/>
</dbReference>